<evidence type="ECO:0000313" key="3">
    <source>
        <dbReference type="EMBL" id="GAO52049.1"/>
    </source>
</evidence>
<dbReference type="Proteomes" id="UP000033140">
    <property type="component" value="Unassembled WGS sequence"/>
</dbReference>
<comment type="caution">
    <text evidence="3">The sequence shown here is derived from an EMBL/GenBank/DDBJ whole genome shotgun (WGS) entry which is preliminary data.</text>
</comment>
<gene>
    <name evidence="3" type="ORF">G7K_6136-t1</name>
</gene>
<evidence type="ECO:0000313" key="4">
    <source>
        <dbReference type="Proteomes" id="UP000033140"/>
    </source>
</evidence>
<accession>A0A0E9NQC7</accession>
<evidence type="ECO:0000256" key="1">
    <source>
        <dbReference type="SAM" id="Coils"/>
    </source>
</evidence>
<feature type="coiled-coil region" evidence="1">
    <location>
        <begin position="94"/>
        <end position="175"/>
    </location>
</feature>
<reference evidence="3 4" key="2">
    <citation type="journal article" date="2014" name="J. Gen. Appl. Microbiol.">
        <title>The early diverging ascomycetous budding yeast Saitoella complicata has three histone deacetylases belonging to the Clr6, Hos2, and Rpd3 lineages.</title>
        <authorList>
            <person name="Nishida H."/>
            <person name="Matsumoto T."/>
            <person name="Kondo S."/>
            <person name="Hamamoto M."/>
            <person name="Yoshikawa H."/>
        </authorList>
    </citation>
    <scope>NUCLEOTIDE SEQUENCE [LARGE SCALE GENOMIC DNA]</scope>
    <source>
        <strain evidence="3 4">NRRL Y-17804</strain>
    </source>
</reference>
<reference evidence="3 4" key="1">
    <citation type="journal article" date="2011" name="J. Gen. Appl. Microbiol.">
        <title>Draft genome sequencing of the enigmatic yeast Saitoella complicata.</title>
        <authorList>
            <person name="Nishida H."/>
            <person name="Hamamoto M."/>
            <person name="Sugiyama J."/>
        </authorList>
    </citation>
    <scope>NUCLEOTIDE SEQUENCE [LARGE SCALE GENOMIC DNA]</scope>
    <source>
        <strain evidence="3 4">NRRL Y-17804</strain>
    </source>
</reference>
<organism evidence="3 4">
    <name type="scientific">Saitoella complicata (strain BCRC 22490 / CBS 7301 / JCM 7358 / NBRC 10748 / NRRL Y-17804)</name>
    <dbReference type="NCBI Taxonomy" id="698492"/>
    <lineage>
        <taxon>Eukaryota</taxon>
        <taxon>Fungi</taxon>
        <taxon>Dikarya</taxon>
        <taxon>Ascomycota</taxon>
        <taxon>Taphrinomycotina</taxon>
        <taxon>Taphrinomycotina incertae sedis</taxon>
        <taxon>Saitoella</taxon>
    </lineage>
</organism>
<protein>
    <submittedName>
        <fullName evidence="3">Uncharacterized protein</fullName>
    </submittedName>
</protein>
<sequence length="390" mass="44273">MFKGPGFLLVRIKAVDTVSSSDHKSGRIRMGLLSKITWCANLLCCLQPSAMQIRVKQAIDEAVPPPYEEKERILVGTAQCTGIAGAPTLLAPIRTDLQRERQWLKEEQQRLEGAQTELNEQQCNLDQGIRKFEQRQGSEKRPLTEEVHHALEKGRQDLENRRKAVKNREKEVMNRRQARENRRQALQRAERDAIAAALGKFRDSQVDDWKNQNTVAALLFSGALGFLSGSTVGHNTRALMLLGSVVALFSVMTGTAIVSRFSTEQESALAKTVNFGTTGLWERWKLGRTQEARSAKSEYITVEELKEKHEDLSALHFMLCFNTFCLIWSGFLFFVGLLLFVIYDIMRTKLMLGWFTARSYDYSEDVGARLAILHHGRQPICEDWSIVRLG</sequence>
<reference evidence="3 4" key="3">
    <citation type="journal article" date="2015" name="Genome Announc.">
        <title>Draft Genome Sequence of the Archiascomycetous Yeast Saitoella complicata.</title>
        <authorList>
            <person name="Yamauchi K."/>
            <person name="Kondo S."/>
            <person name="Hamamoto M."/>
            <person name="Takahashi Y."/>
            <person name="Ogura Y."/>
            <person name="Hayashi T."/>
            <person name="Nishida H."/>
        </authorList>
    </citation>
    <scope>NUCLEOTIDE SEQUENCE [LARGE SCALE GENOMIC DNA]</scope>
    <source>
        <strain evidence="3 4">NRRL Y-17804</strain>
    </source>
</reference>
<evidence type="ECO:0000256" key="2">
    <source>
        <dbReference type="SAM" id="Phobius"/>
    </source>
</evidence>
<keyword evidence="2" id="KW-0472">Membrane</keyword>
<feature type="transmembrane region" description="Helical" evidence="2">
    <location>
        <begin position="239"/>
        <end position="259"/>
    </location>
</feature>
<proteinExistence type="predicted"/>
<name>A0A0E9NQC7_SAICN</name>
<keyword evidence="4" id="KW-1185">Reference proteome</keyword>
<keyword evidence="2" id="KW-0812">Transmembrane</keyword>
<keyword evidence="1" id="KW-0175">Coiled coil</keyword>
<dbReference type="EMBL" id="BACD03000058">
    <property type="protein sequence ID" value="GAO52049.1"/>
    <property type="molecule type" value="Genomic_DNA"/>
</dbReference>
<keyword evidence="2" id="KW-1133">Transmembrane helix</keyword>
<dbReference type="AlphaFoldDB" id="A0A0E9NQC7"/>
<feature type="transmembrane region" description="Helical" evidence="2">
    <location>
        <begin position="314"/>
        <end position="343"/>
    </location>
</feature>